<sequence length="63" mass="7081">MENHFHNADASIIAVQSLSEWKLKELSSSEAFFSKINLFLSLKVTLMQDSLQLVLVKGLPFDA</sequence>
<keyword evidence="2" id="KW-1185">Reference proteome</keyword>
<organism evidence="1 2">
    <name type="scientific">Adiantum capillus-veneris</name>
    <name type="common">Maidenhair fern</name>
    <dbReference type="NCBI Taxonomy" id="13818"/>
    <lineage>
        <taxon>Eukaryota</taxon>
        <taxon>Viridiplantae</taxon>
        <taxon>Streptophyta</taxon>
        <taxon>Embryophyta</taxon>
        <taxon>Tracheophyta</taxon>
        <taxon>Polypodiopsida</taxon>
        <taxon>Polypodiidae</taxon>
        <taxon>Polypodiales</taxon>
        <taxon>Pteridineae</taxon>
        <taxon>Pteridaceae</taxon>
        <taxon>Vittarioideae</taxon>
        <taxon>Adiantum</taxon>
    </lineage>
</organism>
<evidence type="ECO:0000313" key="1">
    <source>
        <dbReference type="EMBL" id="KAI5070044.1"/>
    </source>
</evidence>
<dbReference type="AlphaFoldDB" id="A0A9D4ZCE6"/>
<feature type="non-terminal residue" evidence="1">
    <location>
        <position position="63"/>
    </location>
</feature>
<dbReference type="EMBL" id="JABFUD020000014">
    <property type="protein sequence ID" value="KAI5070044.1"/>
    <property type="molecule type" value="Genomic_DNA"/>
</dbReference>
<proteinExistence type="predicted"/>
<gene>
    <name evidence="1" type="ORF">GOP47_0014387</name>
</gene>
<protein>
    <submittedName>
        <fullName evidence="1">Uncharacterized protein</fullName>
    </submittedName>
</protein>
<reference evidence="1" key="1">
    <citation type="submission" date="2021-01" db="EMBL/GenBank/DDBJ databases">
        <title>Adiantum capillus-veneris genome.</title>
        <authorList>
            <person name="Fang Y."/>
            <person name="Liao Q."/>
        </authorList>
    </citation>
    <scope>NUCLEOTIDE SEQUENCE</scope>
    <source>
        <strain evidence="1">H3</strain>
        <tissue evidence="1">Leaf</tissue>
    </source>
</reference>
<name>A0A9D4ZCE6_ADICA</name>
<evidence type="ECO:0000313" key="2">
    <source>
        <dbReference type="Proteomes" id="UP000886520"/>
    </source>
</evidence>
<accession>A0A9D4ZCE6</accession>
<comment type="caution">
    <text evidence="1">The sequence shown here is derived from an EMBL/GenBank/DDBJ whole genome shotgun (WGS) entry which is preliminary data.</text>
</comment>
<dbReference type="Proteomes" id="UP000886520">
    <property type="component" value="Chromosome 14"/>
</dbReference>